<reference evidence="2 3" key="1">
    <citation type="submission" date="2020-07" db="EMBL/GenBank/DDBJ databases">
        <title>Halosimplex litoreum sp. nov. and Halosimplex rubrum sp. nov., isolated from different salt environments.</title>
        <authorList>
            <person name="Cui H."/>
        </authorList>
    </citation>
    <scope>NUCLEOTIDE SEQUENCE [LARGE SCALE GENOMIC DNA]</scope>
    <source>
        <strain evidence="2 3">R2</strain>
    </source>
</reference>
<gene>
    <name evidence="2" type="ORF">HZS54_12025</name>
</gene>
<accession>A0A7D5TUF6</accession>
<feature type="region of interest" description="Disordered" evidence="1">
    <location>
        <begin position="626"/>
        <end position="660"/>
    </location>
</feature>
<evidence type="ECO:0000313" key="3">
    <source>
        <dbReference type="Proteomes" id="UP000509346"/>
    </source>
</evidence>
<feature type="region of interest" description="Disordered" evidence="1">
    <location>
        <begin position="340"/>
        <end position="359"/>
    </location>
</feature>
<protein>
    <submittedName>
        <fullName evidence="2">Uncharacterized protein</fullName>
    </submittedName>
</protein>
<feature type="compositionally biased region" description="Polar residues" evidence="1">
    <location>
        <begin position="340"/>
        <end position="355"/>
    </location>
</feature>
<name>A0A7D5TUF6_9EURY</name>
<proteinExistence type="predicted"/>
<evidence type="ECO:0000256" key="1">
    <source>
        <dbReference type="SAM" id="MobiDB-lite"/>
    </source>
</evidence>
<keyword evidence="3" id="KW-1185">Reference proteome</keyword>
<feature type="compositionally biased region" description="Basic and acidic residues" evidence="1">
    <location>
        <begin position="490"/>
        <end position="501"/>
    </location>
</feature>
<organism evidence="2 3">
    <name type="scientific">Halosimplex pelagicum</name>
    <dbReference type="NCBI Taxonomy" id="869886"/>
    <lineage>
        <taxon>Archaea</taxon>
        <taxon>Methanobacteriati</taxon>
        <taxon>Methanobacteriota</taxon>
        <taxon>Stenosarchaea group</taxon>
        <taxon>Halobacteria</taxon>
        <taxon>Halobacteriales</taxon>
        <taxon>Haloarculaceae</taxon>
        <taxon>Halosimplex</taxon>
    </lineage>
</organism>
<dbReference type="OrthoDB" id="382315at2157"/>
<evidence type="ECO:0000313" key="2">
    <source>
        <dbReference type="EMBL" id="QLH82294.1"/>
    </source>
</evidence>
<dbReference type="RefSeq" id="WP_179922762.1">
    <property type="nucleotide sequence ID" value="NZ_CP058909.1"/>
</dbReference>
<dbReference type="KEGG" id="hpel:HZS54_12025"/>
<feature type="region of interest" description="Disordered" evidence="1">
    <location>
        <begin position="482"/>
        <end position="501"/>
    </location>
</feature>
<dbReference type="Proteomes" id="UP000509346">
    <property type="component" value="Chromosome"/>
</dbReference>
<dbReference type="EMBL" id="CP058909">
    <property type="protein sequence ID" value="QLH82294.1"/>
    <property type="molecule type" value="Genomic_DNA"/>
</dbReference>
<dbReference type="AlphaFoldDB" id="A0A7D5TUF6"/>
<dbReference type="GeneID" id="56083328"/>
<sequence>MSPEPRYGEDIPDDIMDVVRDVRLSQIQEHLDLDVDGLPADPNSSAAPVENSALRPLDEHRHENAYRLAEALDEEGYEPYIVWGVTTAIRDKRLHNLSIAKLDRMSNRTHFWVELKPDRFNEPIVADICARIDGHHNTAYVSTDEPIRYQRMAEDPSYLEFAPALSPDNINTETGYEKLREAHPDLFAEHPWRDSLADFSDIPHDEMESRHITEIIERLDGIRTEDDLKDAIWRGRNAVYDALDGAQITTLAKVLDWNDYEFPQKNEDSIRQHSMVLEVVDNTELAILGPDGCVYQLGDVVRFETTRSRRGWGSSTSSDTVTRENQIDYLSENHISISRHPTYSNVPRDSPSATPGDTDIELVERSDLSAYRERLTEGTDIEIPESVNGWELVDKDTREDDPEDTLLPSGFVTTMQWSNGENTYVTAKWRGSYQCWRLSVPVEGMLTEENVDEYMYEIDVPQQVVTTESILELATEAMETMNPDDFQDPYDLRDPSSADKPSDMRAGFVPVSFPEEIGDWQLTERDKYSLVWKNVNEGSAWEAFTVKIDSHGGVVVKNVPDDEIHDRRLIKKYFPSGDPHPENVETEDYAWRRREMFDDNWYYGVSFLVQTSKQAIDEAEMGRLNEQTPDDVEVGSFDHELSTNPVQSMDRDNGTLLAYT</sequence>